<accession>A0A8J4SKQ4</accession>
<name>A0A8J4SKQ4_9TREM</name>
<feature type="region of interest" description="Disordered" evidence="1">
    <location>
        <begin position="7"/>
        <end position="27"/>
    </location>
</feature>
<feature type="non-terminal residue" evidence="2">
    <location>
        <position position="371"/>
    </location>
</feature>
<evidence type="ECO:0000313" key="3">
    <source>
        <dbReference type="Proteomes" id="UP000748531"/>
    </source>
</evidence>
<dbReference type="Proteomes" id="UP000748531">
    <property type="component" value="Unassembled WGS sequence"/>
</dbReference>
<sequence>MIPFAVVPATSNKSASVQSTTGSTRKGQCNVLRSKHHGTHTGDLSTSPINDDIRIDLHKSNGAPSRSVRLEIRELLDLVLATSKNPLLSNTVEVHRKVGPKELHGVCGTQRLPVGLVTQLLWRARALDGRGPWILTFAMWWLMQHYFGIGSRMHHVRLRWKHLRLVSGVQDPMTGEVCEAVEYVGPAEFTTVKACTLVEPGADSLHVRRVYPSSGWAEAEITIASALVSDTSSDCLRFRPLHTSPQVPVVSPRSGPNFVALYKAFAERRQQPSLLDDAPFYVQPLRSSSMLCNCKTAMAWFSVGALGKNRIGALMRNIVDKVVRPNLPRVAVTAAISARKACVAAIRRVVHTLPTSMPGLQVHEVHERRQA</sequence>
<dbReference type="EMBL" id="LUCH01012286">
    <property type="protein sequence ID" value="KAF5395507.1"/>
    <property type="molecule type" value="Genomic_DNA"/>
</dbReference>
<organism evidence="2 3">
    <name type="scientific">Paragonimus heterotremus</name>
    <dbReference type="NCBI Taxonomy" id="100268"/>
    <lineage>
        <taxon>Eukaryota</taxon>
        <taxon>Metazoa</taxon>
        <taxon>Spiralia</taxon>
        <taxon>Lophotrochozoa</taxon>
        <taxon>Platyhelminthes</taxon>
        <taxon>Trematoda</taxon>
        <taxon>Digenea</taxon>
        <taxon>Plagiorchiida</taxon>
        <taxon>Troglotremata</taxon>
        <taxon>Troglotrematidae</taxon>
        <taxon>Paragonimus</taxon>
    </lineage>
</organism>
<gene>
    <name evidence="2" type="ORF">PHET_11915</name>
</gene>
<evidence type="ECO:0000313" key="2">
    <source>
        <dbReference type="EMBL" id="KAF5395507.1"/>
    </source>
</evidence>
<dbReference type="AlphaFoldDB" id="A0A8J4SKQ4"/>
<evidence type="ECO:0000256" key="1">
    <source>
        <dbReference type="SAM" id="MobiDB-lite"/>
    </source>
</evidence>
<feature type="compositionally biased region" description="Polar residues" evidence="1">
    <location>
        <begin position="9"/>
        <end position="27"/>
    </location>
</feature>
<reference evidence="2" key="1">
    <citation type="submission" date="2019-05" db="EMBL/GenBank/DDBJ databases">
        <title>Annotation for the trematode Paragonimus heterotremus.</title>
        <authorList>
            <person name="Choi Y.-J."/>
        </authorList>
    </citation>
    <scope>NUCLEOTIDE SEQUENCE</scope>
    <source>
        <strain evidence="2">LC</strain>
    </source>
</reference>
<protein>
    <submittedName>
        <fullName evidence="2">Uncharacterized protein</fullName>
    </submittedName>
</protein>
<dbReference type="OrthoDB" id="2434995at2759"/>
<keyword evidence="3" id="KW-1185">Reference proteome</keyword>
<proteinExistence type="predicted"/>
<comment type="caution">
    <text evidence="2">The sequence shown here is derived from an EMBL/GenBank/DDBJ whole genome shotgun (WGS) entry which is preliminary data.</text>
</comment>